<evidence type="ECO:0000256" key="1">
    <source>
        <dbReference type="SAM" id="SignalP"/>
    </source>
</evidence>
<keyword evidence="1" id="KW-0732">Signal</keyword>
<feature type="chain" id="PRO_5002152393" evidence="1">
    <location>
        <begin position="19"/>
        <end position="271"/>
    </location>
</feature>
<gene>
    <name evidence="2" type="ORF">RF11_09660</name>
</gene>
<dbReference type="Proteomes" id="UP000031668">
    <property type="component" value="Unassembled WGS sequence"/>
</dbReference>
<name>A0A0C2MN37_THEKT</name>
<dbReference type="AlphaFoldDB" id="A0A0C2MN37"/>
<comment type="caution">
    <text evidence="2">The sequence shown here is derived from an EMBL/GenBank/DDBJ whole genome shotgun (WGS) entry which is preliminary data.</text>
</comment>
<organism evidence="2 3">
    <name type="scientific">Thelohanellus kitauei</name>
    <name type="common">Myxosporean</name>
    <dbReference type="NCBI Taxonomy" id="669202"/>
    <lineage>
        <taxon>Eukaryota</taxon>
        <taxon>Metazoa</taxon>
        <taxon>Cnidaria</taxon>
        <taxon>Myxozoa</taxon>
        <taxon>Myxosporea</taxon>
        <taxon>Bivalvulida</taxon>
        <taxon>Platysporina</taxon>
        <taxon>Myxobolidae</taxon>
        <taxon>Thelohanellus</taxon>
    </lineage>
</organism>
<evidence type="ECO:0000313" key="2">
    <source>
        <dbReference type="EMBL" id="KII63046.1"/>
    </source>
</evidence>
<protein>
    <submittedName>
        <fullName evidence="2">Uncharacterized protein</fullName>
    </submittedName>
</protein>
<feature type="signal peptide" evidence="1">
    <location>
        <begin position="1"/>
        <end position="18"/>
    </location>
</feature>
<keyword evidence="3" id="KW-1185">Reference proteome</keyword>
<sequence length="271" mass="30960">MVSRILPGLILFLHTVQSLQQQPRDVSETGRMTSKVFMNIGGLAIKIIECFRDKNVPICQKKPEEIDVTECAKSSILDGMKYGFYNIDAPRAFQEKLFLEMKSRITGKGAFHDNVILQMEYIVKKIINDNDLTNNDYIEVYCHLHVAASIVENMLKLLADKLPDTYQEVDRTKIKVSMTKNHLYQSITNLYGSEKILIVPELSKLVSLVLEHDLGESCHIHDILETYVTTTLEAIEAYERNPDIRELGIFSYNPTFNIDISLFYLAPCFSA</sequence>
<evidence type="ECO:0000313" key="3">
    <source>
        <dbReference type="Proteomes" id="UP000031668"/>
    </source>
</evidence>
<reference evidence="2 3" key="1">
    <citation type="journal article" date="2014" name="Genome Biol. Evol.">
        <title>The genome of the myxosporean Thelohanellus kitauei shows adaptations to nutrient acquisition within its fish host.</title>
        <authorList>
            <person name="Yang Y."/>
            <person name="Xiong J."/>
            <person name="Zhou Z."/>
            <person name="Huo F."/>
            <person name="Miao W."/>
            <person name="Ran C."/>
            <person name="Liu Y."/>
            <person name="Zhang J."/>
            <person name="Feng J."/>
            <person name="Wang M."/>
            <person name="Wang M."/>
            <person name="Wang L."/>
            <person name="Yao B."/>
        </authorList>
    </citation>
    <scope>NUCLEOTIDE SEQUENCE [LARGE SCALE GENOMIC DNA]</scope>
    <source>
        <strain evidence="2">Wuqing</strain>
    </source>
</reference>
<accession>A0A0C2MN37</accession>
<proteinExistence type="predicted"/>
<dbReference type="EMBL" id="JWZT01004793">
    <property type="protein sequence ID" value="KII63046.1"/>
    <property type="molecule type" value="Genomic_DNA"/>
</dbReference>